<evidence type="ECO:0000256" key="3">
    <source>
        <dbReference type="SAM" id="SignalP"/>
    </source>
</evidence>
<evidence type="ECO:0000313" key="4">
    <source>
        <dbReference type="EMBL" id="BCK75346.1"/>
    </source>
</evidence>
<protein>
    <recommendedName>
        <fullName evidence="6">Porin</fullName>
    </recommendedName>
</protein>
<feature type="signal peptide" evidence="3">
    <location>
        <begin position="1"/>
        <end position="32"/>
    </location>
</feature>
<name>A0AB33IEW0_ACEAC</name>
<reference evidence="4 5" key="1">
    <citation type="journal article" date="2011" name="Microbiology">
        <title>Transcriptome response to different carbon sources in Acetobacter aceti.</title>
        <authorList>
            <person name="Sakurai K."/>
            <person name="Arai H."/>
            <person name="Ishii M."/>
            <person name="Igarashi Y."/>
        </authorList>
    </citation>
    <scope>NUCLEOTIDE SEQUENCE [LARGE SCALE GENOMIC DNA]</scope>
    <source>
        <strain evidence="4 5">NBRC 14818</strain>
    </source>
</reference>
<evidence type="ECO:0000256" key="2">
    <source>
        <dbReference type="SAM" id="MobiDB-lite"/>
    </source>
</evidence>
<dbReference type="RefSeq" id="WP_018308380.1">
    <property type="nucleotide sequence ID" value="NZ_AP023410.1"/>
</dbReference>
<feature type="chain" id="PRO_5044242954" description="Porin" evidence="3">
    <location>
        <begin position="33"/>
        <end position="614"/>
    </location>
</feature>
<keyword evidence="3" id="KW-0732">Signal</keyword>
<proteinExistence type="predicted"/>
<feature type="region of interest" description="Disordered" evidence="2">
    <location>
        <begin position="98"/>
        <end position="121"/>
    </location>
</feature>
<feature type="coiled-coil region" evidence="1">
    <location>
        <begin position="32"/>
        <end position="66"/>
    </location>
</feature>
<keyword evidence="5" id="KW-1185">Reference proteome</keyword>
<keyword evidence="1" id="KW-0175">Coiled coil</keyword>
<organism evidence="4 5">
    <name type="scientific">Acetobacter aceti NBRC 14818</name>
    <dbReference type="NCBI Taxonomy" id="887700"/>
    <lineage>
        <taxon>Bacteria</taxon>
        <taxon>Pseudomonadati</taxon>
        <taxon>Pseudomonadota</taxon>
        <taxon>Alphaproteobacteria</taxon>
        <taxon>Acetobacterales</taxon>
        <taxon>Acetobacteraceae</taxon>
        <taxon>Acetobacter</taxon>
        <taxon>Acetobacter subgen. Acetobacter</taxon>
    </lineage>
</organism>
<accession>A0AB33IEW0</accession>
<evidence type="ECO:0008006" key="6">
    <source>
        <dbReference type="Google" id="ProtNLM"/>
    </source>
</evidence>
<dbReference type="Proteomes" id="UP000516424">
    <property type="component" value="Chromosome"/>
</dbReference>
<evidence type="ECO:0000313" key="5">
    <source>
        <dbReference type="Proteomes" id="UP000516424"/>
    </source>
</evidence>
<dbReference type="EMBL" id="AP023410">
    <property type="protein sequence ID" value="BCK75346.1"/>
    <property type="molecule type" value="Genomic_DNA"/>
</dbReference>
<gene>
    <name evidence="4" type="ORF">EMQ_0952</name>
</gene>
<sequence length="614" mass="66927">MPQCPTFFRRTSSSLAFLLCAGAAFFPLAAYADEQSESLELMEQQIARIQQQQAQLTKALMGLQKQLVARKAAVGKTTSHAGLSKATRQKIMITNNETGPVPETEIEEPVRVTSRKHEPEVRPTFVTEDVPTVKTVTAHRSEDMIAHTAENGVGPHARESVGAQAAGAVGDHGVFHVGPVTIALGGFVDAATVLQNRQMSSGTFTFWSGLPFKNSPNYHTNSFEGSARYSRLSLMLRGNIDQYETISGFFETDFGAGADTTNAYESNSYSPRLRQAYLVYDNSKENFHFLAGQAWSMLTPGRIGIVPRQESLPETIDAAMIAGQTWARQWQVRITQDFFKHKLWLGLSIENPQTLYDTTGYTTDGDERVLLPGGKVATINKDGTGLTNNGPFSNEIAPDVIAKIAYDPHWGHYEIEGIAHFAHDRVSWVGGGHNYTAPTGGGGGSMILPVIPHKVEVRIAGLAGYGIGRYGSVLLPDATINAQGKPQPLFSAQGTAGIIAHPSARFDVYGYFGTQWAGRNYSTLNGSAYGYGNPNAMNAGCNIEMSSMPCTANIHSVMEGTIGAWWRFFKGRYGTVEFGTQLAYSRVQAYQGVGGKPHTSESQLFFDFRYLPFQ</sequence>
<dbReference type="AlphaFoldDB" id="A0AB33IEW0"/>
<evidence type="ECO:0000256" key="1">
    <source>
        <dbReference type="SAM" id="Coils"/>
    </source>
</evidence>